<protein>
    <submittedName>
        <fullName evidence="2">Macro domain-containing protein</fullName>
    </submittedName>
</protein>
<dbReference type="PROSITE" id="PS51154">
    <property type="entry name" value="MACRO"/>
    <property type="match status" value="1"/>
</dbReference>
<dbReference type="PANTHER" id="PTHR11106:SF27">
    <property type="entry name" value="MACRO DOMAIN-CONTAINING PROTEIN"/>
    <property type="match status" value="1"/>
</dbReference>
<evidence type="ECO:0000259" key="1">
    <source>
        <dbReference type="PROSITE" id="PS51154"/>
    </source>
</evidence>
<evidence type="ECO:0000313" key="3">
    <source>
        <dbReference type="Proteomes" id="UP000290567"/>
    </source>
</evidence>
<dbReference type="Gene3D" id="3.40.220.10">
    <property type="entry name" value="Leucine Aminopeptidase, subunit E, domain 1"/>
    <property type="match status" value="1"/>
</dbReference>
<gene>
    <name evidence="2" type="ORF">NRIC_21190</name>
</gene>
<sequence length="164" mass="17506">MVEIMVGDISRLDLAVDGIVNAANAGLIPGGGVDGAINRAAGPELGKVMAQFGGTPTGTAVLTPGYQLNAKYVIHAVGPRYVDGEHGEEQKLVAAYEAVFALAHQYQLTSLAIPVLSSGIYRYPKKEAARVLLDVATRTENQDITVYIVVYEASWLSIFEELRS</sequence>
<comment type="caution">
    <text evidence="2">The sequence shown here is derived from an EMBL/GenBank/DDBJ whole genome shotgun (WGS) entry which is preliminary data.</text>
</comment>
<dbReference type="RefSeq" id="WP_146622661.1">
    <property type="nucleotide sequence ID" value="NZ_BJCC01000015.1"/>
</dbReference>
<dbReference type="InterPro" id="IPR043472">
    <property type="entry name" value="Macro_dom-like"/>
</dbReference>
<reference evidence="3" key="1">
    <citation type="submission" date="2019-02" db="EMBL/GenBank/DDBJ databases">
        <title>Draft genome sequence of Enterococcus sp. Gos25-1.</title>
        <authorList>
            <person name="Tanaka N."/>
            <person name="Shiwa Y."/>
            <person name="Fujita N."/>
        </authorList>
    </citation>
    <scope>NUCLEOTIDE SEQUENCE [LARGE SCALE GENOMIC DNA]</scope>
    <source>
        <strain evidence="3">Gos25-1</strain>
    </source>
</reference>
<keyword evidence="3" id="KW-1185">Reference proteome</keyword>
<dbReference type="EMBL" id="BJCC01000015">
    <property type="protein sequence ID" value="GCF94228.1"/>
    <property type="molecule type" value="Genomic_DNA"/>
</dbReference>
<accession>A0A4P5PDS5</accession>
<dbReference type="SUPFAM" id="SSF52949">
    <property type="entry name" value="Macro domain-like"/>
    <property type="match status" value="1"/>
</dbReference>
<feature type="domain" description="Macro" evidence="1">
    <location>
        <begin position="1"/>
        <end position="164"/>
    </location>
</feature>
<dbReference type="Proteomes" id="UP000290567">
    <property type="component" value="Unassembled WGS sequence"/>
</dbReference>
<evidence type="ECO:0000313" key="2">
    <source>
        <dbReference type="EMBL" id="GCF94228.1"/>
    </source>
</evidence>
<dbReference type="InterPro" id="IPR002589">
    <property type="entry name" value="Macro_dom"/>
</dbReference>
<dbReference type="AlphaFoldDB" id="A0A4P5PDS5"/>
<dbReference type="PANTHER" id="PTHR11106">
    <property type="entry name" value="GANGLIOSIDE INDUCED DIFFERENTIATION ASSOCIATED PROTEIN 2-RELATED"/>
    <property type="match status" value="1"/>
</dbReference>
<dbReference type="SMART" id="SM00506">
    <property type="entry name" value="A1pp"/>
    <property type="match status" value="1"/>
</dbReference>
<dbReference type="Pfam" id="PF01661">
    <property type="entry name" value="Macro"/>
    <property type="match status" value="1"/>
</dbReference>
<organism evidence="2 3">
    <name type="scientific">Enterococcus florum</name>
    <dbReference type="NCBI Taxonomy" id="2480627"/>
    <lineage>
        <taxon>Bacteria</taxon>
        <taxon>Bacillati</taxon>
        <taxon>Bacillota</taxon>
        <taxon>Bacilli</taxon>
        <taxon>Lactobacillales</taxon>
        <taxon>Enterococcaceae</taxon>
        <taxon>Enterococcus</taxon>
    </lineage>
</organism>
<proteinExistence type="predicted"/>
<dbReference type="OrthoDB" id="6194521at2"/>
<name>A0A4P5PDS5_9ENTE</name>